<gene>
    <name evidence="1" type="ORF">G6L72_02285</name>
</gene>
<reference evidence="1 2" key="1">
    <citation type="journal article" date="2020" name="Science">
        <title>Unexpected conservation and global transmission of agrobacterial virulence plasmids.</title>
        <authorList>
            <person name="Weisberg A.J."/>
            <person name="Davis E.W. 2nd"/>
            <person name="Tabima J."/>
            <person name="Belcher M.S."/>
            <person name="Miller M."/>
            <person name="Kuo C.H."/>
            <person name="Loper J.E."/>
            <person name="Grunwald N.J."/>
            <person name="Putnam M.L."/>
            <person name="Chang J.H."/>
        </authorList>
    </citation>
    <scope>NUCLEOTIDE SEQUENCE [LARGE SCALE GENOMIC DNA]</scope>
    <source>
        <strain evidence="1 2">A19/93</strain>
    </source>
</reference>
<comment type="caution">
    <text evidence="1">The sequence shown here is derived from an EMBL/GenBank/DDBJ whole genome shotgun (WGS) entry which is preliminary data.</text>
</comment>
<organism evidence="1 2">
    <name type="scientific">Agrobacterium rubi</name>
    <dbReference type="NCBI Taxonomy" id="28099"/>
    <lineage>
        <taxon>Bacteria</taxon>
        <taxon>Pseudomonadati</taxon>
        <taxon>Pseudomonadota</taxon>
        <taxon>Alphaproteobacteria</taxon>
        <taxon>Hyphomicrobiales</taxon>
        <taxon>Rhizobiaceae</taxon>
        <taxon>Rhizobium/Agrobacterium group</taxon>
        <taxon>Agrobacterium</taxon>
    </lineage>
</organism>
<dbReference type="RefSeq" id="WP_174003023.1">
    <property type="nucleotide sequence ID" value="NZ_JAAMCP010000001.1"/>
</dbReference>
<sequence length="70" mass="7529">MILLDIIKTRIALARRIQLLEETLKETSCPRPANGQPWDQCAGDCIEAGLCGCHVGCALGVRHGTDGNKP</sequence>
<dbReference type="EMBL" id="JAAMCP010000001">
    <property type="protein sequence ID" value="NTF35543.1"/>
    <property type="molecule type" value="Genomic_DNA"/>
</dbReference>
<proteinExistence type="predicted"/>
<evidence type="ECO:0000313" key="1">
    <source>
        <dbReference type="EMBL" id="NTF35543.1"/>
    </source>
</evidence>
<evidence type="ECO:0000313" key="2">
    <source>
        <dbReference type="Proteomes" id="UP000822331"/>
    </source>
</evidence>
<name>A0ABX2IYY2_9HYPH</name>
<accession>A0ABX2IYY2</accession>
<protein>
    <submittedName>
        <fullName evidence="1">Uncharacterized protein</fullName>
    </submittedName>
</protein>
<keyword evidence="2" id="KW-1185">Reference proteome</keyword>
<dbReference type="Proteomes" id="UP000822331">
    <property type="component" value="Unassembled WGS sequence"/>
</dbReference>